<evidence type="ECO:0000313" key="1">
    <source>
        <dbReference type="EMBL" id="NIJ58808.1"/>
    </source>
</evidence>
<evidence type="ECO:0000313" key="2">
    <source>
        <dbReference type="Proteomes" id="UP001429580"/>
    </source>
</evidence>
<comment type="caution">
    <text evidence="1">The sequence shown here is derived from an EMBL/GenBank/DDBJ whole genome shotgun (WGS) entry which is preliminary data.</text>
</comment>
<proteinExistence type="predicted"/>
<keyword evidence="2" id="KW-1185">Reference proteome</keyword>
<dbReference type="RefSeq" id="WP_166953581.1">
    <property type="nucleotide sequence ID" value="NZ_JAASQI010000006.1"/>
</dbReference>
<sequence>MIRLVRVPIKREETGEMAFTRSQSATFSAPPVDYRNFVDAAEIGTGMQTAWTASMVFTGSPKPTPSTFRADA</sequence>
<protein>
    <submittedName>
        <fullName evidence="1">Uncharacterized protein</fullName>
    </submittedName>
</protein>
<dbReference type="EMBL" id="JAASQI010000006">
    <property type="protein sequence ID" value="NIJ58808.1"/>
    <property type="molecule type" value="Genomic_DNA"/>
</dbReference>
<name>A0ABX0V0X6_9HYPH</name>
<accession>A0ABX0V0X6</accession>
<reference evidence="1 2" key="1">
    <citation type="submission" date="2020-03" db="EMBL/GenBank/DDBJ databases">
        <title>Genomic Encyclopedia of Type Strains, Phase IV (KMG-IV): sequencing the most valuable type-strain genomes for metagenomic binning, comparative biology and taxonomic classification.</title>
        <authorList>
            <person name="Goeker M."/>
        </authorList>
    </citation>
    <scope>NUCLEOTIDE SEQUENCE [LARGE SCALE GENOMIC DNA]</scope>
    <source>
        <strain evidence="1 2">DSM 103870</strain>
    </source>
</reference>
<organism evidence="1 2">
    <name type="scientific">Pseudochelatococcus lubricantis</name>
    <dbReference type="NCBI Taxonomy" id="1538102"/>
    <lineage>
        <taxon>Bacteria</taxon>
        <taxon>Pseudomonadati</taxon>
        <taxon>Pseudomonadota</taxon>
        <taxon>Alphaproteobacteria</taxon>
        <taxon>Hyphomicrobiales</taxon>
        <taxon>Chelatococcaceae</taxon>
        <taxon>Pseudochelatococcus</taxon>
    </lineage>
</organism>
<dbReference type="Proteomes" id="UP001429580">
    <property type="component" value="Unassembled WGS sequence"/>
</dbReference>
<gene>
    <name evidence="1" type="ORF">FHS82_002663</name>
</gene>